<dbReference type="Proteomes" id="UP000703720">
    <property type="component" value="Unassembled WGS sequence"/>
</dbReference>
<proteinExistence type="predicted"/>
<dbReference type="Pfam" id="PF01381">
    <property type="entry name" value="HTH_3"/>
    <property type="match status" value="1"/>
</dbReference>
<gene>
    <name evidence="3" type="ORF">JOF42_002970</name>
</gene>
<dbReference type="Gene3D" id="1.10.260.40">
    <property type="entry name" value="lambda repressor-like DNA-binding domains"/>
    <property type="match status" value="1"/>
</dbReference>
<feature type="compositionally biased region" description="Basic and acidic residues" evidence="1">
    <location>
        <begin position="94"/>
        <end position="105"/>
    </location>
</feature>
<comment type="caution">
    <text evidence="3">The sequence shown here is derived from an EMBL/GenBank/DDBJ whole genome shotgun (WGS) entry which is preliminary data.</text>
</comment>
<sequence length="125" mass="13487">MKTPGEQFNAAVGRQLRAEIAAAGSSIAAMAREIGIARSALDNYVTGKRAIPVPVLYAVSTALDVEPHVVLSRAEERLRAEGGRHIATVTPLHPRTDVPGRRQDESEVAFESPLAHDDDTDDLYD</sequence>
<dbReference type="PROSITE" id="PS50943">
    <property type="entry name" value="HTH_CROC1"/>
    <property type="match status" value="1"/>
</dbReference>
<keyword evidence="4" id="KW-1185">Reference proteome</keyword>
<dbReference type="SUPFAM" id="SSF47413">
    <property type="entry name" value="lambda repressor-like DNA-binding domains"/>
    <property type="match status" value="1"/>
</dbReference>
<organism evidence="3 4">
    <name type="scientific">Microbacterium phyllosphaerae</name>
    <dbReference type="NCBI Taxonomy" id="124798"/>
    <lineage>
        <taxon>Bacteria</taxon>
        <taxon>Bacillati</taxon>
        <taxon>Actinomycetota</taxon>
        <taxon>Actinomycetes</taxon>
        <taxon>Micrococcales</taxon>
        <taxon>Microbacteriaceae</taxon>
        <taxon>Microbacterium</taxon>
    </lineage>
</organism>
<dbReference type="SMART" id="SM00530">
    <property type="entry name" value="HTH_XRE"/>
    <property type="match status" value="1"/>
</dbReference>
<dbReference type="EMBL" id="JAGIOA010000001">
    <property type="protein sequence ID" value="MBP2379475.1"/>
    <property type="molecule type" value="Genomic_DNA"/>
</dbReference>
<reference evidence="3 4" key="1">
    <citation type="submission" date="2021-03" db="EMBL/GenBank/DDBJ databases">
        <title>Sequencing the genomes of 1000 actinobacteria strains.</title>
        <authorList>
            <person name="Klenk H.-P."/>
        </authorList>
    </citation>
    <scope>NUCLEOTIDE SEQUENCE [LARGE SCALE GENOMIC DNA]</scope>
    <source>
        <strain evidence="3 4">DSM 13468</strain>
    </source>
</reference>
<accession>A0ABS4WTD2</accession>
<evidence type="ECO:0000313" key="3">
    <source>
        <dbReference type="EMBL" id="MBP2379475.1"/>
    </source>
</evidence>
<feature type="domain" description="HTH cro/C1-type" evidence="2">
    <location>
        <begin position="16"/>
        <end position="70"/>
    </location>
</feature>
<dbReference type="InterPro" id="IPR010982">
    <property type="entry name" value="Lambda_DNA-bd_dom_sf"/>
</dbReference>
<protein>
    <submittedName>
        <fullName evidence="3">Transcriptional regulator with XRE-family HTH domain</fullName>
    </submittedName>
</protein>
<evidence type="ECO:0000256" key="1">
    <source>
        <dbReference type="SAM" id="MobiDB-lite"/>
    </source>
</evidence>
<evidence type="ECO:0000313" key="4">
    <source>
        <dbReference type="Proteomes" id="UP000703720"/>
    </source>
</evidence>
<evidence type="ECO:0000259" key="2">
    <source>
        <dbReference type="PROSITE" id="PS50943"/>
    </source>
</evidence>
<dbReference type="RefSeq" id="WP_307803618.1">
    <property type="nucleotide sequence ID" value="NZ_BAAAIO010000002.1"/>
</dbReference>
<dbReference type="InterPro" id="IPR001387">
    <property type="entry name" value="Cro/C1-type_HTH"/>
</dbReference>
<name>A0ABS4WTD2_9MICO</name>
<feature type="region of interest" description="Disordered" evidence="1">
    <location>
        <begin position="90"/>
        <end position="125"/>
    </location>
</feature>